<evidence type="ECO:0000313" key="8">
    <source>
        <dbReference type="EMBL" id="RDE22660.1"/>
    </source>
</evidence>
<keyword evidence="6" id="KW-0732">Signal</keyword>
<accession>A0A369WKS0</accession>
<dbReference type="SMART" id="SM00245">
    <property type="entry name" value="TSPc"/>
    <property type="match status" value="1"/>
</dbReference>
<dbReference type="SUPFAM" id="SSF50156">
    <property type="entry name" value="PDZ domain-like"/>
    <property type="match status" value="1"/>
</dbReference>
<feature type="chain" id="PRO_5016911314" evidence="6">
    <location>
        <begin position="25"/>
        <end position="683"/>
    </location>
</feature>
<proteinExistence type="inferred from homology"/>
<evidence type="ECO:0000256" key="3">
    <source>
        <dbReference type="ARBA" id="ARBA00022801"/>
    </source>
</evidence>
<sequence length="683" mass="77380">MRSISSLFTLLLTLTWFGTTPVQASYSTLEPDPVHQETLKSLAKTLRFGHYKKRYLDDELSSELLDLQLERLDPSRLYFLQSDIDEFEQYRHHFDDAIRAGDSEPAFIIYNRYQQRATERLNFMLGLIEQGLDKLDFARDERIVTERSEAPWPIDHQTQDQLWRKRLKSLVLNLKLSDKTLEDAAKTLSRRYKNQLHRLSQSTAEDAFGVFANSYAGLFDPHTQYFSPRLTENFNINMRLSLEGIGAVLQIQDEHTRVVRLVPAGPADKQGQLKPSDLITGVGQGEEGEIVDVVGWRLDEVVELIRGPKGSTVRLQVSAAEDKGKNPKVIRIVRNKVKLEEQAAQKKLLEIERDGQPYKLGVISIPTFYIDFRALQAGDPNYRSTTRDVERLLGELIDEGAQGLIIDLRNNGGGSLKESVELTGLFIPQGPVVQIKDAWGRIRVESDHNPKFFDIPLAVMVNRLSASASEIFAGAIKDYNRGLVIGSQTYGKGTVQALFPLNHGQLKLTQQMFYRISGTSTQNKGVTPHISLPGRFDITKVGESSEYGALAWDQVKALPHNSSQALSQSQLAAIEQRHRQRADTEPDLIALKEEFDHRQQRQLDSLPLNEQALRELRQRTEAEQLQIENRRRHAKNLPQLATLAELQAEQPSNDDIDLEQDALLREGTEILIDLLSIQTTAMH</sequence>
<dbReference type="InterPro" id="IPR029045">
    <property type="entry name" value="ClpP/crotonase-like_dom_sf"/>
</dbReference>
<evidence type="ECO:0000256" key="2">
    <source>
        <dbReference type="ARBA" id="ARBA00022670"/>
    </source>
</evidence>
<dbReference type="Pfam" id="PF00595">
    <property type="entry name" value="PDZ"/>
    <property type="match status" value="1"/>
</dbReference>
<dbReference type="NCBIfam" id="TIGR00225">
    <property type="entry name" value="prc"/>
    <property type="match status" value="1"/>
</dbReference>
<dbReference type="CDD" id="cd06782">
    <property type="entry name" value="cpPDZ_CPP-like"/>
    <property type="match status" value="1"/>
</dbReference>
<dbReference type="SMART" id="SM00228">
    <property type="entry name" value="PDZ"/>
    <property type="match status" value="1"/>
</dbReference>
<dbReference type="InterPro" id="IPR001478">
    <property type="entry name" value="PDZ"/>
</dbReference>
<feature type="domain" description="PDZ" evidence="7">
    <location>
        <begin position="235"/>
        <end position="306"/>
    </location>
</feature>
<dbReference type="InterPro" id="IPR005151">
    <property type="entry name" value="Tail-specific_protease"/>
</dbReference>
<dbReference type="GO" id="GO:0004175">
    <property type="term" value="F:endopeptidase activity"/>
    <property type="evidence" value="ECO:0007669"/>
    <property type="project" value="TreeGrafter"/>
</dbReference>
<dbReference type="GO" id="GO:0030288">
    <property type="term" value="C:outer membrane-bounded periplasmic space"/>
    <property type="evidence" value="ECO:0007669"/>
    <property type="project" value="TreeGrafter"/>
</dbReference>
<dbReference type="AlphaFoldDB" id="A0A369WKS0"/>
<dbReference type="Gene3D" id="2.30.42.10">
    <property type="match status" value="1"/>
</dbReference>
<dbReference type="Pfam" id="PF03572">
    <property type="entry name" value="Peptidase_S41"/>
    <property type="match status" value="1"/>
</dbReference>
<keyword evidence="3 5" id="KW-0378">Hydrolase</keyword>
<keyword evidence="9" id="KW-1185">Reference proteome</keyword>
<gene>
    <name evidence="8" type="ORF">DV711_08750</name>
</gene>
<dbReference type="Gene3D" id="3.90.226.10">
    <property type="entry name" value="2-enoyl-CoA Hydratase, Chain A, domain 1"/>
    <property type="match status" value="1"/>
</dbReference>
<dbReference type="InterPro" id="IPR020992">
    <property type="entry name" value="Tail_Prtase_C"/>
</dbReference>
<protein>
    <submittedName>
        <fullName evidence="8">Tail-specific protease</fullName>
    </submittedName>
</protein>
<dbReference type="GO" id="GO:0006508">
    <property type="term" value="P:proteolysis"/>
    <property type="evidence" value="ECO:0007669"/>
    <property type="project" value="UniProtKB-KW"/>
</dbReference>
<evidence type="ECO:0000256" key="4">
    <source>
        <dbReference type="ARBA" id="ARBA00022825"/>
    </source>
</evidence>
<dbReference type="OrthoDB" id="9812068at2"/>
<dbReference type="PANTHER" id="PTHR32060:SF22">
    <property type="entry name" value="CARBOXYL-TERMINAL-PROCESSING PEPTIDASE 3, CHLOROPLASTIC"/>
    <property type="match status" value="1"/>
</dbReference>
<reference evidence="8 9" key="1">
    <citation type="submission" date="2018-07" db="EMBL/GenBank/DDBJ databases">
        <title>Motiliproteus coralliicola sp. nov., a bacterium isolated from Coral.</title>
        <authorList>
            <person name="Wang G."/>
        </authorList>
    </citation>
    <scope>NUCLEOTIDE SEQUENCE [LARGE SCALE GENOMIC DNA]</scope>
    <source>
        <strain evidence="8 9">C34</strain>
    </source>
</reference>
<dbReference type="Proteomes" id="UP000253769">
    <property type="component" value="Unassembled WGS sequence"/>
</dbReference>
<dbReference type="Pfam" id="PF11818">
    <property type="entry name" value="DUF3340"/>
    <property type="match status" value="1"/>
</dbReference>
<dbReference type="PANTHER" id="PTHR32060">
    <property type="entry name" value="TAIL-SPECIFIC PROTEASE"/>
    <property type="match status" value="1"/>
</dbReference>
<comment type="similarity">
    <text evidence="1 5">Belongs to the peptidase S41A family.</text>
</comment>
<dbReference type="RefSeq" id="WP_114695293.1">
    <property type="nucleotide sequence ID" value="NZ_QQOH01000002.1"/>
</dbReference>
<dbReference type="CDD" id="cd07560">
    <property type="entry name" value="Peptidase_S41_CPP"/>
    <property type="match status" value="1"/>
</dbReference>
<dbReference type="GO" id="GO:0007165">
    <property type="term" value="P:signal transduction"/>
    <property type="evidence" value="ECO:0007669"/>
    <property type="project" value="TreeGrafter"/>
</dbReference>
<dbReference type="InterPro" id="IPR040573">
    <property type="entry name" value="TSP_N"/>
</dbReference>
<dbReference type="InterPro" id="IPR036034">
    <property type="entry name" value="PDZ_sf"/>
</dbReference>
<organism evidence="8 9">
    <name type="scientific">Motiliproteus coralliicola</name>
    <dbReference type="NCBI Taxonomy" id="2283196"/>
    <lineage>
        <taxon>Bacteria</taxon>
        <taxon>Pseudomonadati</taxon>
        <taxon>Pseudomonadota</taxon>
        <taxon>Gammaproteobacteria</taxon>
        <taxon>Oceanospirillales</taxon>
        <taxon>Oceanospirillaceae</taxon>
        <taxon>Motiliproteus</taxon>
    </lineage>
</organism>
<keyword evidence="2 5" id="KW-0645">Protease</keyword>
<dbReference type="PROSITE" id="PS50106">
    <property type="entry name" value="PDZ"/>
    <property type="match status" value="1"/>
</dbReference>
<comment type="caution">
    <text evidence="8">The sequence shown here is derived from an EMBL/GenBank/DDBJ whole genome shotgun (WGS) entry which is preliminary data.</text>
</comment>
<dbReference type="Pfam" id="PF17804">
    <property type="entry name" value="TSP_NTD"/>
    <property type="match status" value="1"/>
</dbReference>
<keyword evidence="4 5" id="KW-0720">Serine protease</keyword>
<name>A0A369WKS0_9GAMM</name>
<dbReference type="InterPro" id="IPR004447">
    <property type="entry name" value="Peptidase_S41A"/>
</dbReference>
<evidence type="ECO:0000313" key="9">
    <source>
        <dbReference type="Proteomes" id="UP000253769"/>
    </source>
</evidence>
<evidence type="ECO:0000256" key="6">
    <source>
        <dbReference type="SAM" id="SignalP"/>
    </source>
</evidence>
<evidence type="ECO:0000256" key="1">
    <source>
        <dbReference type="ARBA" id="ARBA00009179"/>
    </source>
</evidence>
<feature type="signal peptide" evidence="6">
    <location>
        <begin position="1"/>
        <end position="24"/>
    </location>
</feature>
<dbReference type="EMBL" id="QQOH01000002">
    <property type="protein sequence ID" value="RDE22660.1"/>
    <property type="molecule type" value="Genomic_DNA"/>
</dbReference>
<evidence type="ECO:0000259" key="7">
    <source>
        <dbReference type="PROSITE" id="PS50106"/>
    </source>
</evidence>
<evidence type="ECO:0000256" key="5">
    <source>
        <dbReference type="RuleBase" id="RU004404"/>
    </source>
</evidence>
<dbReference type="FunFam" id="3.90.226.10:FF:000090">
    <property type="entry name" value="Tail-specific protease"/>
    <property type="match status" value="1"/>
</dbReference>
<dbReference type="GO" id="GO:0008236">
    <property type="term" value="F:serine-type peptidase activity"/>
    <property type="evidence" value="ECO:0007669"/>
    <property type="project" value="UniProtKB-KW"/>
</dbReference>
<dbReference type="SUPFAM" id="SSF52096">
    <property type="entry name" value="ClpP/crotonase"/>
    <property type="match status" value="1"/>
</dbReference>